<dbReference type="InterPro" id="IPR000209">
    <property type="entry name" value="Peptidase_S8/S53_dom"/>
</dbReference>
<dbReference type="Gene3D" id="2.60.40.10">
    <property type="entry name" value="Immunoglobulins"/>
    <property type="match status" value="1"/>
</dbReference>
<dbReference type="Pfam" id="PF01833">
    <property type="entry name" value="TIG"/>
    <property type="match status" value="1"/>
</dbReference>
<dbReference type="Gene3D" id="3.40.50.200">
    <property type="entry name" value="Peptidase S8/S53 domain"/>
    <property type="match status" value="1"/>
</dbReference>
<keyword evidence="4 5" id="KW-0720">Serine protease</keyword>
<evidence type="ECO:0000256" key="7">
    <source>
        <dbReference type="SAM" id="Phobius"/>
    </source>
</evidence>
<reference evidence="10 11" key="1">
    <citation type="submission" date="2020-02" db="EMBL/GenBank/DDBJ databases">
        <title>Geodermatophilus sabuli CPCC 205279 I12A-02694.</title>
        <authorList>
            <person name="Jiang Z."/>
        </authorList>
    </citation>
    <scope>NUCLEOTIDE SEQUENCE [LARGE SCALE GENOMIC DNA]</scope>
    <source>
        <strain evidence="10 11">I12A-02694</strain>
    </source>
</reference>
<organism evidence="10 11">
    <name type="scientific">Geodermatophilus sabuli</name>
    <dbReference type="NCBI Taxonomy" id="1564158"/>
    <lineage>
        <taxon>Bacteria</taxon>
        <taxon>Bacillati</taxon>
        <taxon>Actinomycetota</taxon>
        <taxon>Actinomycetes</taxon>
        <taxon>Geodermatophilales</taxon>
        <taxon>Geodermatophilaceae</taxon>
        <taxon>Geodermatophilus</taxon>
    </lineage>
</organism>
<evidence type="ECO:0000313" key="10">
    <source>
        <dbReference type="EMBL" id="NEK57233.1"/>
    </source>
</evidence>
<dbReference type="GO" id="GO:0004252">
    <property type="term" value="F:serine-type endopeptidase activity"/>
    <property type="evidence" value="ECO:0007669"/>
    <property type="project" value="UniProtKB-UniRule"/>
</dbReference>
<evidence type="ECO:0000256" key="6">
    <source>
        <dbReference type="SAM" id="MobiDB-lite"/>
    </source>
</evidence>
<keyword evidence="7" id="KW-1133">Transmembrane helix</keyword>
<name>A0A7K3VYP2_9ACTN</name>
<feature type="compositionally biased region" description="Low complexity" evidence="6">
    <location>
        <begin position="824"/>
        <end position="873"/>
    </location>
</feature>
<feature type="region of interest" description="Disordered" evidence="6">
    <location>
        <begin position="577"/>
        <end position="734"/>
    </location>
</feature>
<evidence type="ECO:0000313" key="11">
    <source>
        <dbReference type="Proteomes" id="UP000470246"/>
    </source>
</evidence>
<evidence type="ECO:0000259" key="9">
    <source>
        <dbReference type="Pfam" id="PF01833"/>
    </source>
</evidence>
<evidence type="ECO:0000259" key="8">
    <source>
        <dbReference type="Pfam" id="PF00082"/>
    </source>
</evidence>
<feature type="domain" description="IPT/TIG" evidence="9">
    <location>
        <begin position="736"/>
        <end position="803"/>
    </location>
</feature>
<keyword evidence="7" id="KW-0812">Transmembrane</keyword>
<dbReference type="PANTHER" id="PTHR43806:SF11">
    <property type="entry name" value="CEREVISIN-RELATED"/>
    <property type="match status" value="1"/>
</dbReference>
<dbReference type="InterPro" id="IPR036852">
    <property type="entry name" value="Peptidase_S8/S53_dom_sf"/>
</dbReference>
<protein>
    <submittedName>
        <fullName evidence="10">S8 family serine peptidase</fullName>
    </submittedName>
</protein>
<evidence type="ECO:0000256" key="2">
    <source>
        <dbReference type="ARBA" id="ARBA00022670"/>
    </source>
</evidence>
<evidence type="ECO:0000256" key="4">
    <source>
        <dbReference type="ARBA" id="ARBA00022825"/>
    </source>
</evidence>
<accession>A0A7K3VYP2</accession>
<feature type="region of interest" description="Disordered" evidence="6">
    <location>
        <begin position="816"/>
        <end position="886"/>
    </location>
</feature>
<feature type="active site" description="Charge relay system" evidence="5">
    <location>
        <position position="233"/>
    </location>
</feature>
<dbReference type="AlphaFoldDB" id="A0A7K3VYP2"/>
<feature type="active site" description="Charge relay system" evidence="5">
    <location>
        <position position="396"/>
    </location>
</feature>
<dbReference type="RefSeq" id="WP_163480434.1">
    <property type="nucleotide sequence ID" value="NZ_JAAGWF010000007.1"/>
</dbReference>
<dbReference type="PROSITE" id="PS00138">
    <property type="entry name" value="SUBTILASE_SER"/>
    <property type="match status" value="1"/>
</dbReference>
<dbReference type="GO" id="GO:0005975">
    <property type="term" value="P:carbohydrate metabolic process"/>
    <property type="evidence" value="ECO:0007669"/>
    <property type="project" value="UniProtKB-ARBA"/>
</dbReference>
<evidence type="ECO:0000256" key="3">
    <source>
        <dbReference type="ARBA" id="ARBA00022801"/>
    </source>
</evidence>
<feature type="transmembrane region" description="Helical" evidence="7">
    <location>
        <begin position="18"/>
        <end position="41"/>
    </location>
</feature>
<feature type="domain" description="Peptidase S8/S53" evidence="8">
    <location>
        <begin position="168"/>
        <end position="428"/>
    </location>
</feature>
<dbReference type="PROSITE" id="PS00137">
    <property type="entry name" value="SUBTILASE_HIS"/>
    <property type="match status" value="1"/>
</dbReference>
<comment type="similarity">
    <text evidence="1 5">Belongs to the peptidase S8 family.</text>
</comment>
<comment type="caution">
    <text evidence="10">The sequence shown here is derived from an EMBL/GenBank/DDBJ whole genome shotgun (WGS) entry which is preliminary data.</text>
</comment>
<dbReference type="PROSITE" id="PS51892">
    <property type="entry name" value="SUBTILASE"/>
    <property type="match status" value="1"/>
</dbReference>
<feature type="compositionally biased region" description="Low complexity" evidence="6">
    <location>
        <begin position="626"/>
        <end position="636"/>
    </location>
</feature>
<keyword evidence="7" id="KW-0472">Membrane</keyword>
<gene>
    <name evidence="10" type="ORF">GCU56_05010</name>
</gene>
<dbReference type="InterPro" id="IPR015500">
    <property type="entry name" value="Peptidase_S8_subtilisin-rel"/>
</dbReference>
<dbReference type="InterPro" id="IPR050131">
    <property type="entry name" value="Peptidase_S8_subtilisin-like"/>
</dbReference>
<dbReference type="InterPro" id="IPR002909">
    <property type="entry name" value="IPT_dom"/>
</dbReference>
<dbReference type="InterPro" id="IPR014756">
    <property type="entry name" value="Ig_E-set"/>
</dbReference>
<keyword evidence="2 5" id="KW-0645">Protease</keyword>
<feature type="active site" description="Charge relay system" evidence="5">
    <location>
        <position position="177"/>
    </location>
</feature>
<dbReference type="InterPro" id="IPR013783">
    <property type="entry name" value="Ig-like_fold"/>
</dbReference>
<dbReference type="GO" id="GO:0006508">
    <property type="term" value="P:proteolysis"/>
    <property type="evidence" value="ECO:0007669"/>
    <property type="project" value="UniProtKB-KW"/>
</dbReference>
<dbReference type="SUPFAM" id="SSF52743">
    <property type="entry name" value="Subtilisin-like"/>
    <property type="match status" value="1"/>
</dbReference>
<dbReference type="InterPro" id="IPR022398">
    <property type="entry name" value="Peptidase_S8_His-AS"/>
</dbReference>
<dbReference type="Proteomes" id="UP000470246">
    <property type="component" value="Unassembled WGS sequence"/>
</dbReference>
<dbReference type="SUPFAM" id="SSF81296">
    <property type="entry name" value="E set domains"/>
    <property type="match status" value="1"/>
</dbReference>
<proteinExistence type="inferred from homology"/>
<feature type="compositionally biased region" description="Low complexity" evidence="6">
    <location>
        <begin position="667"/>
        <end position="709"/>
    </location>
</feature>
<keyword evidence="11" id="KW-1185">Reference proteome</keyword>
<feature type="compositionally biased region" description="Gly residues" evidence="6">
    <location>
        <begin position="615"/>
        <end position="625"/>
    </location>
</feature>
<dbReference type="PRINTS" id="PR00723">
    <property type="entry name" value="SUBTILISIN"/>
</dbReference>
<dbReference type="CDD" id="cd00102">
    <property type="entry name" value="IPT"/>
    <property type="match status" value="1"/>
</dbReference>
<dbReference type="EMBL" id="JAAGWF010000007">
    <property type="protein sequence ID" value="NEK57233.1"/>
    <property type="molecule type" value="Genomic_DNA"/>
</dbReference>
<dbReference type="InterPro" id="IPR023828">
    <property type="entry name" value="Peptidase_S8_Ser-AS"/>
</dbReference>
<feature type="compositionally biased region" description="Low complexity" evidence="6">
    <location>
        <begin position="645"/>
        <end position="654"/>
    </location>
</feature>
<keyword evidence="3 5" id="KW-0378">Hydrolase</keyword>
<sequence length="916" mass="89232">MAGSTGIGTGRRTRRGRVVVAAVAAMTVGFSGAAVIDAWFLSPRLAMADELGPGDGLTRLVVRADGGVTAEQVAALGTLPAVDSAQPLFDGSALVAGTDITAADVQTVVPGAEVELSVPGETYGLVVSDPFWGGYGWNLENTGSNVYGGGATAGADVSAPAGWQAGTGRGLVVAVADSGYALSHPDMAGALWTNPDESCGSSDADGNGKPGDCHGWNFYRNTSDITNGGDNAHGTAVSGIVGARAANGEGSAGVAPDVTIMPLVIGAGKSVDLYAGAQAIRYAADNGADVVNASWGTVQDDPGAASILTAAIAYADSKGVVVVTAAGNDSLDRDTQRRYPASLDQPNLITVGSSTAADRVAGHSAYGDATVDLFAPGQRIMVHDNSGGYGIGDGTSYASPHVAAAVALYKAQDRTATPAELKAALLADVQYLPAFAGKSVTGGRLALDDLGNTAAPVSYVFSAMSADAGPVAPRVVATGSAPAGAYEVAFGLGMEHGGQVYALTGQDITLGGVTATTDDDGAATFSLGTRPGLGSVALSPTTELAEGRYVLTARVLRDGSPLGLAYAAPLLVGDEARATAPQPGTGTPGTPVPDDEEAGGADPDTGTATPAPGTGTPGTGTGPAPGSGTPPRTGTPGPVGPAPDAPGAIGTPAPDTDDRTGTPAPQTPATDGGSGAPAPGATGPGTTTPGTTGPGTGTPTPGATDPGASDPGASDPGTPPATGGRKDYPETGPFRLTSISPTVVSAAGGTRVVITGLAIPEGALVRVGSTGGAQVDEVSPTRLTFTTPALVAGRYDVYVFSPDRSTSSRLDAALTYVAGGSGPTPGTNPQQPGGSTQPDPDGTAPGVPDPGATDPGTTGPGATDPGATDPSTGGSAGGGVVTGPNGERLRYSARFASLGASIWGIDCSTGCSGLAL</sequence>
<dbReference type="PANTHER" id="PTHR43806">
    <property type="entry name" value="PEPTIDASE S8"/>
    <property type="match status" value="1"/>
</dbReference>
<dbReference type="Pfam" id="PF00082">
    <property type="entry name" value="Peptidase_S8"/>
    <property type="match status" value="1"/>
</dbReference>
<evidence type="ECO:0000256" key="5">
    <source>
        <dbReference type="PROSITE-ProRule" id="PRU01240"/>
    </source>
</evidence>
<feature type="compositionally biased region" description="Low complexity" evidence="6">
    <location>
        <begin position="600"/>
        <end position="614"/>
    </location>
</feature>
<evidence type="ECO:0000256" key="1">
    <source>
        <dbReference type="ARBA" id="ARBA00011073"/>
    </source>
</evidence>